<accession>A0A9P8MS13</accession>
<gene>
    <name evidence="2" type="ORF">HRG_09617</name>
</gene>
<feature type="signal peptide" evidence="1">
    <location>
        <begin position="1"/>
        <end position="18"/>
    </location>
</feature>
<feature type="chain" id="PRO_5040366876" evidence="1">
    <location>
        <begin position="19"/>
        <end position="187"/>
    </location>
</feature>
<proteinExistence type="predicted"/>
<dbReference type="GeneID" id="68358746"/>
<evidence type="ECO:0000313" key="2">
    <source>
        <dbReference type="EMBL" id="KAH0959156.1"/>
    </source>
</evidence>
<evidence type="ECO:0000313" key="3">
    <source>
        <dbReference type="Proteomes" id="UP000824596"/>
    </source>
</evidence>
<name>A0A9P8MS13_9HYPO</name>
<protein>
    <submittedName>
        <fullName evidence="2">Cell wall protein phiA</fullName>
    </submittedName>
</protein>
<dbReference type="InterPro" id="IPR052820">
    <property type="entry name" value="PhiA_domain"/>
</dbReference>
<dbReference type="PANTHER" id="PTHR42047:SF1">
    <property type="entry name" value="PROTEIN, PUTATIVE (AFU_ORTHOLOGUE AFUA_6G03560)-RELATED"/>
    <property type="match status" value="1"/>
</dbReference>
<dbReference type="Proteomes" id="UP000824596">
    <property type="component" value="Unassembled WGS sequence"/>
</dbReference>
<keyword evidence="1" id="KW-0732">Signal</keyword>
<dbReference type="RefSeq" id="XP_044716669.1">
    <property type="nucleotide sequence ID" value="XM_044868088.1"/>
</dbReference>
<dbReference type="PANTHER" id="PTHR42047">
    <property type="entry name" value="PROTEIN, PUTATIVE (AFU_ORTHOLOGUE AFUA_6G03560)-RELATED"/>
    <property type="match status" value="1"/>
</dbReference>
<sequence>MKLSTAIASLAVAGSAVAAPPAGSKPFQIMSLRSASPIHFGQVSASKSNIFLNAQKQDAVCEVKDKSKAPTEATFYIKDEVLYLYTGKGPVQKAFVDRSGMGQGKLGYLSGNGPLPPRFEDKGWKVDKAGDLNFNGKNLIACPGSKNGPWTVWVATDNLTPGGNKGCLGFSARTLPSENPVRCRYSQ</sequence>
<keyword evidence="3" id="KW-1185">Reference proteome</keyword>
<evidence type="ECO:0000256" key="1">
    <source>
        <dbReference type="SAM" id="SignalP"/>
    </source>
</evidence>
<organism evidence="2 3">
    <name type="scientific">Hirsutella rhossiliensis</name>
    <dbReference type="NCBI Taxonomy" id="111463"/>
    <lineage>
        <taxon>Eukaryota</taxon>
        <taxon>Fungi</taxon>
        <taxon>Dikarya</taxon>
        <taxon>Ascomycota</taxon>
        <taxon>Pezizomycotina</taxon>
        <taxon>Sordariomycetes</taxon>
        <taxon>Hypocreomycetidae</taxon>
        <taxon>Hypocreales</taxon>
        <taxon>Ophiocordycipitaceae</taxon>
        <taxon>Hirsutella</taxon>
    </lineage>
</organism>
<comment type="caution">
    <text evidence="2">The sequence shown here is derived from an EMBL/GenBank/DDBJ whole genome shotgun (WGS) entry which is preliminary data.</text>
</comment>
<dbReference type="EMBL" id="JAIZPD010000013">
    <property type="protein sequence ID" value="KAH0959156.1"/>
    <property type="molecule type" value="Genomic_DNA"/>
</dbReference>
<dbReference type="OrthoDB" id="4093325at2759"/>
<dbReference type="AlphaFoldDB" id="A0A9P8MS13"/>
<reference evidence="2" key="1">
    <citation type="submission" date="2021-09" db="EMBL/GenBank/DDBJ databases">
        <title>A high-quality genome of the endoparasitic fungus Hirsutella rhossiliensis with a comparison of Hirsutella genomes reveals transposable elements contributing to genome size variation.</title>
        <authorList>
            <person name="Lin R."/>
            <person name="Jiao Y."/>
            <person name="Sun X."/>
            <person name="Ling J."/>
            <person name="Xie B."/>
            <person name="Cheng X."/>
        </authorList>
    </citation>
    <scope>NUCLEOTIDE SEQUENCE</scope>
    <source>
        <strain evidence="2">HR02</strain>
    </source>
</reference>